<dbReference type="RefSeq" id="WP_281044254.1">
    <property type="nucleotide sequence ID" value="NZ_JARYGZ010000001.1"/>
</dbReference>
<evidence type="ECO:0000256" key="1">
    <source>
        <dbReference type="SAM" id="MobiDB-lite"/>
    </source>
</evidence>
<evidence type="ECO:0000313" key="2">
    <source>
        <dbReference type="EMBL" id="MDH7638982.1"/>
    </source>
</evidence>
<evidence type="ECO:0000313" key="3">
    <source>
        <dbReference type="Proteomes" id="UP001160625"/>
    </source>
</evidence>
<gene>
    <name evidence="2" type="ORF">QGN17_09595</name>
</gene>
<comment type="caution">
    <text evidence="2">The sequence shown here is derived from an EMBL/GenBank/DDBJ whole genome shotgun (WGS) entry which is preliminary data.</text>
</comment>
<accession>A0ABT6N1B4</accession>
<organism evidence="2 3">
    <name type="scientific">Sphingomonas oryzagri</name>
    <dbReference type="NCBI Taxonomy" id="3042314"/>
    <lineage>
        <taxon>Bacteria</taxon>
        <taxon>Pseudomonadati</taxon>
        <taxon>Pseudomonadota</taxon>
        <taxon>Alphaproteobacteria</taxon>
        <taxon>Sphingomonadales</taxon>
        <taxon>Sphingomonadaceae</taxon>
        <taxon>Sphingomonas</taxon>
    </lineage>
</organism>
<dbReference type="Proteomes" id="UP001160625">
    <property type="component" value="Unassembled WGS sequence"/>
</dbReference>
<feature type="compositionally biased region" description="Basic and acidic residues" evidence="1">
    <location>
        <begin position="1"/>
        <end position="10"/>
    </location>
</feature>
<dbReference type="EMBL" id="JARYGZ010000001">
    <property type="protein sequence ID" value="MDH7638982.1"/>
    <property type="molecule type" value="Genomic_DNA"/>
</dbReference>
<sequence>MSIEEPKRITLTDGSPVTADHRQIQPNGQQKGYVVLSEAERAKGFVRPVRRSYVHEKCGTVTTMGQALAETYARNPYFYSGTFCCGCRNHFPVGAAEFGGEFLWDGTDERVGT</sequence>
<protein>
    <submittedName>
        <fullName evidence="2">Uncharacterized protein</fullName>
    </submittedName>
</protein>
<name>A0ABT6N1B4_9SPHN</name>
<keyword evidence="3" id="KW-1185">Reference proteome</keyword>
<feature type="region of interest" description="Disordered" evidence="1">
    <location>
        <begin position="1"/>
        <end position="24"/>
    </location>
</feature>
<proteinExistence type="predicted"/>
<reference evidence="2" key="1">
    <citation type="submission" date="2023-04" db="EMBL/GenBank/DDBJ databases">
        <title>Sphingomonas sp. MAHUQ-71 isolated from rice field.</title>
        <authorList>
            <person name="Huq M.A."/>
        </authorList>
    </citation>
    <scope>NUCLEOTIDE SEQUENCE</scope>
    <source>
        <strain evidence="2">MAHUQ-71</strain>
    </source>
</reference>